<gene>
    <name evidence="2" type="ORF">F8A88_00640</name>
</gene>
<dbReference type="OrthoDB" id="5461186at2"/>
<dbReference type="EMBL" id="WAIE01000001">
    <property type="protein sequence ID" value="KAB1442816.1"/>
    <property type="molecule type" value="Genomic_DNA"/>
</dbReference>
<dbReference type="InterPro" id="IPR016924">
    <property type="entry name" value="UCP029543"/>
</dbReference>
<keyword evidence="1" id="KW-1133">Transmembrane helix</keyword>
<sequence length="131" mass="14354">MTQCIDTRLFRITAILLLAVMTIAGFAPRAEAGFIPSADAYAQERGQNMETVQQVLENRMVTKRLSELGYSQEEIKTRMSALSDEELHRVASSIKDIDVAGDGVGLVIGLLVIVALVALIFHFTDTRVTIS</sequence>
<dbReference type="RefSeq" id="WP_151149007.1">
    <property type="nucleotide sequence ID" value="NZ_WAIE01000001.1"/>
</dbReference>
<protein>
    <submittedName>
        <fullName evidence="2">PA2779 family protein</fullName>
    </submittedName>
</protein>
<proteinExistence type="predicted"/>
<evidence type="ECO:0000256" key="1">
    <source>
        <dbReference type="SAM" id="Phobius"/>
    </source>
</evidence>
<name>A0A6N6N414_9BACT</name>
<organism evidence="2 3">
    <name type="scientific">Pseudodesulfovibrio senegalensis</name>
    <dbReference type="NCBI Taxonomy" id="1721087"/>
    <lineage>
        <taxon>Bacteria</taxon>
        <taxon>Pseudomonadati</taxon>
        <taxon>Thermodesulfobacteriota</taxon>
        <taxon>Desulfovibrionia</taxon>
        <taxon>Desulfovibrionales</taxon>
        <taxon>Desulfovibrionaceae</taxon>
    </lineage>
</organism>
<accession>A0A6N6N414</accession>
<feature type="transmembrane region" description="Helical" evidence="1">
    <location>
        <begin position="103"/>
        <end position="123"/>
    </location>
</feature>
<dbReference type="Pfam" id="PF20332">
    <property type="entry name" value="DUF6627"/>
    <property type="match status" value="1"/>
</dbReference>
<keyword evidence="1" id="KW-0812">Transmembrane</keyword>
<dbReference type="InterPro" id="IPR046735">
    <property type="entry name" value="PA2779-like"/>
</dbReference>
<evidence type="ECO:0000313" key="3">
    <source>
        <dbReference type="Proteomes" id="UP000438699"/>
    </source>
</evidence>
<dbReference type="Proteomes" id="UP000438699">
    <property type="component" value="Unassembled WGS sequence"/>
</dbReference>
<comment type="caution">
    <text evidence="2">The sequence shown here is derived from an EMBL/GenBank/DDBJ whole genome shotgun (WGS) entry which is preliminary data.</text>
</comment>
<dbReference type="NCBIfam" id="NF033919">
    <property type="entry name" value="PA2779_fam"/>
    <property type="match status" value="1"/>
</dbReference>
<evidence type="ECO:0000313" key="2">
    <source>
        <dbReference type="EMBL" id="KAB1442816.1"/>
    </source>
</evidence>
<dbReference type="AlphaFoldDB" id="A0A6N6N414"/>
<feature type="transmembrane region" description="Helical" evidence="1">
    <location>
        <begin position="9"/>
        <end position="27"/>
    </location>
</feature>
<keyword evidence="1" id="KW-0472">Membrane</keyword>
<reference evidence="2 3" key="1">
    <citation type="journal article" date="2017" name="Int. J. Syst. Evol. Microbiol.">
        <title>Desulfovibrio senegalensis sp. nov., a mesophilic sulfate reducer isolated from marine sediment.</title>
        <authorList>
            <person name="Thioye A."/>
            <person name="Gam Z.B.A."/>
            <person name="Mbengue M."/>
            <person name="Cayol J.L."/>
            <person name="Joseph-Bartoli M."/>
            <person name="Toure-Kane C."/>
            <person name="Labat M."/>
        </authorList>
    </citation>
    <scope>NUCLEOTIDE SEQUENCE [LARGE SCALE GENOMIC DNA]</scope>
    <source>
        <strain evidence="2 3">DSM 101509</strain>
    </source>
</reference>
<keyword evidence="3" id="KW-1185">Reference proteome</keyword>
<dbReference type="PIRSF" id="PIRSF029543">
    <property type="entry name" value="UCP029543"/>
    <property type="match status" value="1"/>
</dbReference>